<evidence type="ECO:0000256" key="3">
    <source>
        <dbReference type="ARBA" id="ARBA00022692"/>
    </source>
</evidence>
<evidence type="ECO:0000256" key="4">
    <source>
        <dbReference type="ARBA" id="ARBA00022723"/>
    </source>
</evidence>
<dbReference type="PROSITE" id="PS00154">
    <property type="entry name" value="ATPASE_E1_E2"/>
    <property type="match status" value="1"/>
</dbReference>
<feature type="transmembrane region" description="Helical" evidence="11">
    <location>
        <begin position="1166"/>
        <end position="1185"/>
    </location>
</feature>
<evidence type="ECO:0000313" key="14">
    <source>
        <dbReference type="EMBL" id="CAI5741640.1"/>
    </source>
</evidence>
<dbReference type="Pfam" id="PF13246">
    <property type="entry name" value="Cation_ATPase"/>
    <property type="match status" value="1"/>
</dbReference>
<dbReference type="InterPro" id="IPR018303">
    <property type="entry name" value="ATPase_P-typ_P_site"/>
</dbReference>
<dbReference type="Gene3D" id="3.40.1110.10">
    <property type="entry name" value="Calcium-transporting ATPase, cytoplasmic domain N"/>
    <property type="match status" value="1"/>
</dbReference>
<dbReference type="InterPro" id="IPR006544">
    <property type="entry name" value="P-type_TPase_V"/>
</dbReference>
<dbReference type="SFLD" id="SFLDF00027">
    <property type="entry name" value="p-type_atpase"/>
    <property type="match status" value="1"/>
</dbReference>
<dbReference type="InterPro" id="IPR044492">
    <property type="entry name" value="P_typ_ATPase_HD_dom"/>
</dbReference>
<dbReference type="SUPFAM" id="SSF81660">
    <property type="entry name" value="Metal cation-transporting ATPase, ATP-binding domain N"/>
    <property type="match status" value="1"/>
</dbReference>
<evidence type="ECO:0000313" key="15">
    <source>
        <dbReference type="Proteomes" id="UP001162031"/>
    </source>
</evidence>
<evidence type="ECO:0000256" key="8">
    <source>
        <dbReference type="ARBA" id="ARBA00022967"/>
    </source>
</evidence>
<keyword evidence="4" id="KW-0479">Metal-binding</keyword>
<dbReference type="GO" id="GO:0046872">
    <property type="term" value="F:metal ion binding"/>
    <property type="evidence" value="ECO:0007669"/>
    <property type="project" value="UniProtKB-KW"/>
</dbReference>
<feature type="transmembrane region" description="Helical" evidence="11">
    <location>
        <begin position="512"/>
        <end position="529"/>
    </location>
</feature>
<comment type="similarity">
    <text evidence="2">Belongs to the cation transport ATPase (P-type) (TC 3.A.3) family. Type V subfamily.</text>
</comment>
<keyword evidence="7" id="KW-0460">Magnesium</keyword>
<evidence type="ECO:0000256" key="10">
    <source>
        <dbReference type="ARBA" id="ARBA00023136"/>
    </source>
</evidence>
<feature type="domain" description="P-type ATPase A" evidence="13">
    <location>
        <begin position="545"/>
        <end position="661"/>
    </location>
</feature>
<keyword evidence="8" id="KW-1278">Translocase</keyword>
<dbReference type="PANTHER" id="PTHR45630:SF11">
    <property type="entry name" value="CATION-TRANSPORTING P-TYPE ATPASE N-TERMINAL DOMAIN-CONTAINING PROTEIN"/>
    <property type="match status" value="1"/>
</dbReference>
<dbReference type="GO" id="GO:0140358">
    <property type="term" value="F:P-type transmembrane transporter activity"/>
    <property type="evidence" value="ECO:0007669"/>
    <property type="project" value="InterPro"/>
</dbReference>
<feature type="transmembrane region" description="Helical" evidence="11">
    <location>
        <begin position="677"/>
        <end position="698"/>
    </location>
</feature>
<dbReference type="Proteomes" id="UP001162031">
    <property type="component" value="Unassembled WGS sequence"/>
</dbReference>
<dbReference type="PRINTS" id="PR00119">
    <property type="entry name" value="CATATPASE"/>
</dbReference>
<organism evidence="14 15">
    <name type="scientific">Hyaloperonospora brassicae</name>
    <name type="common">Brassica downy mildew</name>
    <name type="synonym">Peronospora brassicae</name>
    <dbReference type="NCBI Taxonomy" id="162125"/>
    <lineage>
        <taxon>Eukaryota</taxon>
        <taxon>Sar</taxon>
        <taxon>Stramenopiles</taxon>
        <taxon>Oomycota</taxon>
        <taxon>Peronosporomycetes</taxon>
        <taxon>Peronosporales</taxon>
        <taxon>Peronosporaceae</taxon>
        <taxon>Hyaloperonospora</taxon>
    </lineage>
</organism>
<name>A0AAV0V157_HYABA</name>
<keyword evidence="12" id="KW-0732">Signal</keyword>
<dbReference type="InterPro" id="IPR036412">
    <property type="entry name" value="HAD-like_sf"/>
</dbReference>
<comment type="caution">
    <text evidence="14">The sequence shown here is derived from an EMBL/GenBank/DDBJ whole genome shotgun (WGS) entry which is preliminary data.</text>
</comment>
<comment type="subcellular location">
    <subcellularLocation>
        <location evidence="1">Membrane</location>
        <topology evidence="1">Multi-pass membrane protein</topology>
    </subcellularLocation>
</comment>
<dbReference type="GO" id="GO:0005524">
    <property type="term" value="F:ATP binding"/>
    <property type="evidence" value="ECO:0007669"/>
    <property type="project" value="UniProtKB-KW"/>
</dbReference>
<dbReference type="GO" id="GO:0016887">
    <property type="term" value="F:ATP hydrolysis activity"/>
    <property type="evidence" value="ECO:0007669"/>
    <property type="project" value="InterPro"/>
</dbReference>
<reference evidence="14" key="1">
    <citation type="submission" date="2022-12" db="EMBL/GenBank/DDBJ databases">
        <authorList>
            <person name="Webb A."/>
        </authorList>
    </citation>
    <scope>NUCLEOTIDE SEQUENCE</scope>
    <source>
        <strain evidence="14">Hp1</strain>
    </source>
</reference>
<feature type="transmembrane region" description="Helical" evidence="11">
    <location>
        <begin position="1191"/>
        <end position="1211"/>
    </location>
</feature>
<keyword evidence="10 11" id="KW-0472">Membrane</keyword>
<keyword evidence="3 11" id="KW-0812">Transmembrane</keyword>
<dbReference type="InterPro" id="IPR023214">
    <property type="entry name" value="HAD_sf"/>
</dbReference>
<dbReference type="PANTHER" id="PTHR45630">
    <property type="entry name" value="CATION-TRANSPORTING ATPASE-RELATED"/>
    <property type="match status" value="1"/>
</dbReference>
<dbReference type="InterPro" id="IPR059000">
    <property type="entry name" value="ATPase_P-type_domA"/>
</dbReference>
<dbReference type="GO" id="GO:0019829">
    <property type="term" value="F:ATPase-coupled monoatomic cation transmembrane transporter activity"/>
    <property type="evidence" value="ECO:0007669"/>
    <property type="project" value="TreeGrafter"/>
</dbReference>
<keyword evidence="9 11" id="KW-1133">Transmembrane helix</keyword>
<accession>A0AAV0V157</accession>
<feature type="transmembrane region" description="Helical" evidence="11">
    <location>
        <begin position="710"/>
        <end position="732"/>
    </location>
</feature>
<dbReference type="SUPFAM" id="SSF56784">
    <property type="entry name" value="HAD-like"/>
    <property type="match status" value="1"/>
</dbReference>
<dbReference type="Gene3D" id="1.20.1110.10">
    <property type="entry name" value="Calcium-transporting ATPase, transmembrane domain"/>
    <property type="match status" value="1"/>
</dbReference>
<keyword evidence="6" id="KW-0067">ATP-binding</keyword>
<feature type="chain" id="PRO_5043393042" description="P-type ATPase A domain-containing protein" evidence="12">
    <location>
        <begin position="26"/>
        <end position="1405"/>
    </location>
</feature>
<dbReference type="NCBIfam" id="TIGR01494">
    <property type="entry name" value="ATPase_P-type"/>
    <property type="match status" value="1"/>
</dbReference>
<evidence type="ECO:0000256" key="6">
    <source>
        <dbReference type="ARBA" id="ARBA00022840"/>
    </source>
</evidence>
<evidence type="ECO:0000259" key="13">
    <source>
        <dbReference type="Pfam" id="PF00122"/>
    </source>
</evidence>
<feature type="transmembrane region" description="Helical" evidence="11">
    <location>
        <begin position="1313"/>
        <end position="1331"/>
    </location>
</feature>
<dbReference type="Pfam" id="PF00122">
    <property type="entry name" value="E1-E2_ATPase"/>
    <property type="match status" value="1"/>
</dbReference>
<dbReference type="SUPFAM" id="SSF81653">
    <property type="entry name" value="Calcium ATPase, transduction domain A"/>
    <property type="match status" value="1"/>
</dbReference>
<feature type="transmembrane region" description="Helical" evidence="11">
    <location>
        <begin position="327"/>
        <end position="346"/>
    </location>
</feature>
<evidence type="ECO:0000256" key="12">
    <source>
        <dbReference type="SAM" id="SignalP"/>
    </source>
</evidence>
<evidence type="ECO:0000256" key="2">
    <source>
        <dbReference type="ARBA" id="ARBA00006000"/>
    </source>
</evidence>
<evidence type="ECO:0000256" key="1">
    <source>
        <dbReference type="ARBA" id="ARBA00004141"/>
    </source>
</evidence>
<dbReference type="GO" id="GO:0016020">
    <property type="term" value="C:membrane"/>
    <property type="evidence" value="ECO:0007669"/>
    <property type="project" value="UniProtKB-SubCell"/>
</dbReference>
<feature type="transmembrane region" description="Helical" evidence="11">
    <location>
        <begin position="1279"/>
        <end position="1301"/>
    </location>
</feature>
<dbReference type="SUPFAM" id="SSF81665">
    <property type="entry name" value="Calcium ATPase, transmembrane domain M"/>
    <property type="match status" value="1"/>
</dbReference>
<dbReference type="InterPro" id="IPR023298">
    <property type="entry name" value="ATPase_P-typ_TM_dom_sf"/>
</dbReference>
<dbReference type="EMBL" id="CANTFL010001451">
    <property type="protein sequence ID" value="CAI5741640.1"/>
    <property type="molecule type" value="Genomic_DNA"/>
</dbReference>
<dbReference type="SFLD" id="SFLDG00002">
    <property type="entry name" value="C1.7:_P-type_atpase_like"/>
    <property type="match status" value="1"/>
</dbReference>
<protein>
    <recommendedName>
        <fullName evidence="13">P-type ATPase A domain-containing protein</fullName>
    </recommendedName>
</protein>
<dbReference type="Gene3D" id="3.40.50.1000">
    <property type="entry name" value="HAD superfamily/HAD-like"/>
    <property type="match status" value="2"/>
</dbReference>
<dbReference type="SFLD" id="SFLDS00003">
    <property type="entry name" value="Haloacid_Dehalogenase"/>
    <property type="match status" value="1"/>
</dbReference>
<feature type="transmembrane region" description="Helical" evidence="11">
    <location>
        <begin position="284"/>
        <end position="307"/>
    </location>
</feature>
<gene>
    <name evidence="14" type="ORF">HBR001_LOCUS8580</name>
</gene>
<keyword evidence="15" id="KW-1185">Reference proteome</keyword>
<evidence type="ECO:0000256" key="11">
    <source>
        <dbReference type="SAM" id="Phobius"/>
    </source>
</evidence>
<dbReference type="PROSITE" id="PS01229">
    <property type="entry name" value="COF_2"/>
    <property type="match status" value="1"/>
</dbReference>
<feature type="signal peptide" evidence="12">
    <location>
        <begin position="1"/>
        <end position="25"/>
    </location>
</feature>
<dbReference type="NCBIfam" id="TIGR01657">
    <property type="entry name" value="P-ATPase-V"/>
    <property type="match status" value="1"/>
</dbReference>
<evidence type="ECO:0000256" key="7">
    <source>
        <dbReference type="ARBA" id="ARBA00022842"/>
    </source>
</evidence>
<dbReference type="InterPro" id="IPR008250">
    <property type="entry name" value="ATPase_P-typ_transduc_dom_A_sf"/>
</dbReference>
<evidence type="ECO:0000256" key="9">
    <source>
        <dbReference type="ARBA" id="ARBA00022989"/>
    </source>
</evidence>
<evidence type="ECO:0000256" key="5">
    <source>
        <dbReference type="ARBA" id="ARBA00022741"/>
    </source>
</evidence>
<keyword evidence="5" id="KW-0547">Nucleotide-binding</keyword>
<dbReference type="InterPro" id="IPR001757">
    <property type="entry name" value="P_typ_ATPase"/>
</dbReference>
<dbReference type="InterPro" id="IPR023299">
    <property type="entry name" value="ATPase_P-typ_cyto_dom_N"/>
</dbReference>
<dbReference type="Gene3D" id="2.70.150.10">
    <property type="entry name" value="Calcium-transporting ATPase, cytoplasmic transduction domain A"/>
    <property type="match status" value="1"/>
</dbReference>
<proteinExistence type="inferred from homology"/>
<feature type="transmembrane region" description="Helical" evidence="11">
    <location>
        <begin position="199"/>
        <end position="218"/>
    </location>
</feature>
<sequence length="1405" mass="157221">MPRWASSVVAVVVALTAAVVQQVHAAAAHQMDFAACPVRHRPEYYCCEYSETTRELFTKYNRPTGGAFESYYVTGWAAQRQVNFPYTMYHPSTQKFYYDKPDTICRVQAIVDTATGALTEALQCADTNASLAAASQDSTVYWNYADNVRNNNASFPIGARCYSLMEADGSVNTDQKAACKSLSTVSDARFTTFHETPLVIIYLLYLAFFLVLGSWVAFKKVHETTNQSMDEMHKKLLPTPQTQQSRTVAHNAASQFSSACVSDAHVPTEGADDLLQMGFTSSMLGSAVLGCVVVASAGLNVLLVVIIVDYYGNFEPPLFDATEHNALVFIIVWVITSVWFVVIVALQDRILNFFRLRVPLSECDFVYMLKRDETEVMLSDRSGVSDFVAKVENYFAPKGRLSGYRTTVPVRVEDNFRIVEFQHLRYIYEENHKRFVPGVVALGRTYDDMHQEAGGLTDTEARLRINTVGPNSVDVEMPSLLVSIAQEFFKLFYIYQVMCYYVWYYFTYWNMGIVMTIVVLGAAAVNIYTQRQIQSSIVEMTRYRTDVMVCRNGEWRKLSSPDLAPGDLVRVLEDWVAPCDMAIVKGTTVCDESMLTGESMPVQKFPIPERSAEVYNPEKGSKKHTLFAGTCVLSSGRNEEILAIVQTTGAHTTKGQLIQSILFPIPMRFKYDEHLKVLIALLLVYAFIACIVVIHFLFGNGKLSNRYAAFCYAIFVLSCVISPLLPVVITVGQVNASQRLEKQGIFSLNVQRITLCGKVRIFCFDKTGTLTKQGLDFLGVQPVKDARFGPIVSDVKDAQLSEELLYALTTCHSVGSLEDRLVGNEVEVRMFTSTGWTLVEEEGAQPYVRSNTDRELELEFIKRYDFDHHRMSMSVVVRNRKSGRYFVFCKGSYERMQQLSTAATVPDEYKSVADRLAKDGCYVLGLSYRELPQEWTHDEVMSFANDRDAVDENLSLLGLILFRNELKEDTADAIAKLKGGDIRTVMITGDNAMCGCYIARQSGMVESSSRVILAEMTSASAPETKKLVWRDVDSGEEYDLAQVKHLVEHDEDAELAVTGVAFDYLVATGKIRDLLLNIRIFSRMTPDGKVECVKLHMETGAVTGMCGDGGNDCGALRFAHAGVALSDAEASVVSPFTSRDKSIQSVVDLCREGRCSVATSFASVKFLIMYGLIGSCFRLFMYYHAISLSQWCWILVEGFMLVGCSYVITLSKPLEELKAARPTSSLIGPTTLTSLLGQQAINTIYLSCAIHMLSSQVWYCPFSPENVNVAQWWLMSDNHLATVLFFSVIFQQHISAWVFSFGSVYRQPIWRNYTLLVFFGVLGALDLYMLLGEPSIVMDRFRISSSTNVVGLPDIPMPLSFRAKFLGLLLGNVGTSILFEYVVVLGPVRSYFRNKYHTDVLPMKK</sequence>
<feature type="transmembrane region" description="Helical" evidence="11">
    <location>
        <begin position="1365"/>
        <end position="1385"/>
    </location>
</feature>